<feature type="region of interest" description="Disordered" evidence="1">
    <location>
        <begin position="137"/>
        <end position="176"/>
    </location>
</feature>
<name>A0A6M0RF51_9CYAN</name>
<organism evidence="2 3">
    <name type="scientific">Adonisia turfae CCMR0081</name>
    <dbReference type="NCBI Taxonomy" id="2292702"/>
    <lineage>
        <taxon>Bacteria</taxon>
        <taxon>Bacillati</taxon>
        <taxon>Cyanobacteriota</taxon>
        <taxon>Adonisia</taxon>
        <taxon>Adonisia turfae</taxon>
    </lineage>
</organism>
<dbReference type="AlphaFoldDB" id="A0A6M0RF51"/>
<feature type="compositionally biased region" description="Polar residues" evidence="1">
    <location>
        <begin position="137"/>
        <end position="149"/>
    </location>
</feature>
<dbReference type="Proteomes" id="UP000481033">
    <property type="component" value="Unassembled WGS sequence"/>
</dbReference>
<comment type="caution">
    <text evidence="2">The sequence shown here is derived from an EMBL/GenBank/DDBJ whole genome shotgun (WGS) entry which is preliminary data.</text>
</comment>
<evidence type="ECO:0000313" key="2">
    <source>
        <dbReference type="EMBL" id="NEZ54231.1"/>
    </source>
</evidence>
<reference evidence="2 3" key="1">
    <citation type="journal article" date="2020" name="Microb. Ecol.">
        <title>Ecogenomics of the Marine Benthic Filamentous Cyanobacterium Adonisia.</title>
        <authorList>
            <person name="Walter J.M."/>
            <person name="Coutinho F.H."/>
            <person name="Leomil L."/>
            <person name="Hargreaves P.I."/>
            <person name="Campeao M.E."/>
            <person name="Vieira V.V."/>
            <person name="Silva B.S."/>
            <person name="Fistarol G.O."/>
            <person name="Salomon P.S."/>
            <person name="Sawabe T."/>
            <person name="Mino S."/>
            <person name="Hosokawa M."/>
            <person name="Miyashita H."/>
            <person name="Maruyama F."/>
            <person name="van Verk M.C."/>
            <person name="Dutilh B.E."/>
            <person name="Thompson C.C."/>
            <person name="Thompson F.L."/>
        </authorList>
    </citation>
    <scope>NUCLEOTIDE SEQUENCE [LARGE SCALE GENOMIC DNA]</scope>
    <source>
        <strain evidence="2 3">CCMR0081</strain>
    </source>
</reference>
<proteinExistence type="predicted"/>
<gene>
    <name evidence="2" type="ORF">DXZ20_00615</name>
</gene>
<feature type="region of interest" description="Disordered" evidence="1">
    <location>
        <begin position="290"/>
        <end position="314"/>
    </location>
</feature>
<evidence type="ECO:0000256" key="1">
    <source>
        <dbReference type="SAM" id="MobiDB-lite"/>
    </source>
</evidence>
<accession>A0A6M0RF51</accession>
<protein>
    <submittedName>
        <fullName evidence="2">Uncharacterized protein</fullName>
    </submittedName>
</protein>
<keyword evidence="3" id="KW-1185">Reference proteome</keyword>
<feature type="compositionally biased region" description="Polar residues" evidence="1">
    <location>
        <begin position="158"/>
        <end position="173"/>
    </location>
</feature>
<sequence length="371" mass="42154">MAKIRNSSSPPEESSRYVLFDEATVNRLIDAKLTAAQYRTVLYFSLVDPFGNRFVDTGGKMARQRLGISKSTYYEALAVLEREQLFEFEDVSLRVRSRIGSKAPEKCFSEKIVRKIKPKSEISENRPENQTLVQEIGTQSEISENQSLKPSDIKDSKPSQYHSIDLNQSQNNSVRERNSQIPIFEIEPDYKDWLLAKASRFPDPPALRELWLEKQSVNPANLREYDAWQSVQQQIDPLPPPCSPEQSESEDESIAARLARYQRQWAVVPMRKGMQNAIANHPEWHIDIGPDGPRWKPTPPEQIAAPDPEPEPSADQVLHRLKNAIETQGSITPQLQADAERCHIDIPQLQAEWELAASPPGHADDQMRQAG</sequence>
<evidence type="ECO:0000313" key="3">
    <source>
        <dbReference type="Proteomes" id="UP000481033"/>
    </source>
</evidence>
<dbReference type="RefSeq" id="WP_163695651.1">
    <property type="nucleotide sequence ID" value="NZ_QXHD01000001.1"/>
</dbReference>
<dbReference type="EMBL" id="QXHD01000001">
    <property type="protein sequence ID" value="NEZ54231.1"/>
    <property type="molecule type" value="Genomic_DNA"/>
</dbReference>